<gene>
    <name evidence="2" type="ORF">QSP1433_LOCUS16676</name>
</gene>
<dbReference type="AlphaFoldDB" id="A0A7S2SRS8"/>
<dbReference type="EMBL" id="HBHK01026517">
    <property type="protein sequence ID" value="CAD9706279.1"/>
    <property type="molecule type" value="Transcribed_RNA"/>
</dbReference>
<evidence type="ECO:0000256" key="1">
    <source>
        <dbReference type="SAM" id="MobiDB-lite"/>
    </source>
</evidence>
<sequence>MKKQTKALEKRKTTPAVLTPPNPVPRRTGRRKRSRTVPCESSIPDSQTPPAAGIPEKVKRTTNLQRQHLLFHIMRSLMRLDVKDSSPVLSVAELNEISLMGQQQSIPTPVKLEEIGEMEDFSQSIAECLDCFAGSTLQRRQQPDEGSDSRSTISTELAAVEDFEPFDLDLSVLGKEGVGCCDEPLSVDFGDIMKEFADYLIQEHAITEEVEQSMASLGPDASRSQLKKMGVTLLVKLLTTFLKRYNISVDALYYLFKTQVWDPKNEGSLEGEGDELVSPQIGVEVEESFIETVQYYTKTVGNSCRQSSPRCVGDLSVLDTRITRMVDDCASETTPAGSPMPSFIPDSDPRNDFSGEWIRETETLNILENIRESIGVPWMLRKMLRYMELNLSMKHEDGCLIAQVNRKLLSSGYQRYILDGKEHPWLCSLPIPSSTPLSKMATYEATLKDGTLRIVHNYTKLKRILRETVKTECGNRLDSYVRFQYRDSLNHPWEDRLCTKCAAVRVSPLSEMTHEQAGSKESEKEFQEQLSWLTAPIGDFTFSM</sequence>
<feature type="compositionally biased region" description="Basic and acidic residues" evidence="1">
    <location>
        <begin position="1"/>
        <end position="12"/>
    </location>
</feature>
<reference evidence="2" key="1">
    <citation type="submission" date="2021-01" db="EMBL/GenBank/DDBJ databases">
        <authorList>
            <person name="Corre E."/>
            <person name="Pelletier E."/>
            <person name="Niang G."/>
            <person name="Scheremetjew M."/>
            <person name="Finn R."/>
            <person name="Kale V."/>
            <person name="Holt S."/>
            <person name="Cochrane G."/>
            <person name="Meng A."/>
            <person name="Brown T."/>
            <person name="Cohen L."/>
        </authorList>
    </citation>
    <scope>NUCLEOTIDE SEQUENCE</scope>
    <source>
        <strain evidence="2">NY070348D</strain>
    </source>
</reference>
<feature type="region of interest" description="Disordered" evidence="1">
    <location>
        <begin position="1"/>
        <end position="54"/>
    </location>
</feature>
<name>A0A7S2SRS8_9STRA</name>
<proteinExistence type="predicted"/>
<accession>A0A7S2SRS8</accession>
<protein>
    <submittedName>
        <fullName evidence="2">Uncharacterized protein</fullName>
    </submittedName>
</protein>
<organism evidence="2">
    <name type="scientific">Mucochytrium quahogii</name>
    <dbReference type="NCBI Taxonomy" id="96639"/>
    <lineage>
        <taxon>Eukaryota</taxon>
        <taxon>Sar</taxon>
        <taxon>Stramenopiles</taxon>
        <taxon>Bigyra</taxon>
        <taxon>Labyrinthulomycetes</taxon>
        <taxon>Thraustochytrida</taxon>
        <taxon>Thraustochytriidae</taxon>
        <taxon>Mucochytrium</taxon>
    </lineage>
</organism>
<evidence type="ECO:0000313" key="2">
    <source>
        <dbReference type="EMBL" id="CAD9706279.1"/>
    </source>
</evidence>